<feature type="coiled-coil region" evidence="1">
    <location>
        <begin position="221"/>
        <end position="301"/>
    </location>
</feature>
<dbReference type="EMBL" id="CAUYUJ010017781">
    <property type="protein sequence ID" value="CAK0877827.1"/>
    <property type="molecule type" value="Genomic_DNA"/>
</dbReference>
<keyword evidence="4" id="KW-1185">Reference proteome</keyword>
<gene>
    <name evidence="3" type="ORF">PCOR1329_LOCUS61775</name>
</gene>
<feature type="region of interest" description="Disordered" evidence="2">
    <location>
        <begin position="302"/>
        <end position="323"/>
    </location>
</feature>
<sequence length="381" mass="40631">MAGSSRFGSAHLGASRWERARSPKEAAPMSGELPQQREVGDAGAMRGRLKLRTPEGSESGSLSSLGGDDAGTSAAPCEDSEGGSVSSRGNDDSHDGCLAASDGMQQVRCALRLDVASAPGSSMATPSQWSAGGHVHTSARCSSGAVGVAEQPPEQGSQAGSPDVSVGTSVVVPCGQEPRPAKAIAEGPSAELEAERAAEGTESQRLQADQHLTTVKLRLLIRAQDAQLAKHREDLDRAERRAVYAEAKLSRMEAREAELLAKLEQQEAEKAVRLVRLQGEKLELEGRCARLQKALEAERELWESRDQEEIKTPREAPQRPDESRAFLKAAHTDLKTFLDQGPEKRRLSSTDVFERPSAADVSFGSPSSLAIPLRESAQAAR</sequence>
<reference evidence="3" key="1">
    <citation type="submission" date="2023-10" db="EMBL/GenBank/DDBJ databases">
        <authorList>
            <person name="Chen Y."/>
            <person name="Shah S."/>
            <person name="Dougan E. K."/>
            <person name="Thang M."/>
            <person name="Chan C."/>
        </authorList>
    </citation>
    <scope>NUCLEOTIDE SEQUENCE [LARGE SCALE GENOMIC DNA]</scope>
</reference>
<protein>
    <submittedName>
        <fullName evidence="3">Uncharacterized protein</fullName>
    </submittedName>
</protein>
<feature type="compositionally biased region" description="Low complexity" evidence="2">
    <location>
        <begin position="56"/>
        <end position="74"/>
    </location>
</feature>
<comment type="caution">
    <text evidence="3">The sequence shown here is derived from an EMBL/GenBank/DDBJ whole genome shotgun (WGS) entry which is preliminary data.</text>
</comment>
<keyword evidence="1" id="KW-0175">Coiled coil</keyword>
<feature type="non-terminal residue" evidence="3">
    <location>
        <position position="381"/>
    </location>
</feature>
<dbReference type="Proteomes" id="UP001189429">
    <property type="component" value="Unassembled WGS sequence"/>
</dbReference>
<name>A0ABN9VXU8_9DINO</name>
<feature type="compositionally biased region" description="Basic and acidic residues" evidence="2">
    <location>
        <begin position="337"/>
        <end position="354"/>
    </location>
</feature>
<evidence type="ECO:0000256" key="1">
    <source>
        <dbReference type="SAM" id="Coils"/>
    </source>
</evidence>
<feature type="region of interest" description="Disordered" evidence="2">
    <location>
        <begin position="117"/>
        <end position="166"/>
    </location>
</feature>
<evidence type="ECO:0000313" key="3">
    <source>
        <dbReference type="EMBL" id="CAK0877827.1"/>
    </source>
</evidence>
<proteinExistence type="predicted"/>
<feature type="region of interest" description="Disordered" evidence="2">
    <location>
        <begin position="1"/>
        <end position="99"/>
    </location>
</feature>
<feature type="region of interest" description="Disordered" evidence="2">
    <location>
        <begin position="337"/>
        <end position="381"/>
    </location>
</feature>
<feature type="compositionally biased region" description="Polar residues" evidence="2">
    <location>
        <begin position="119"/>
        <end position="130"/>
    </location>
</feature>
<evidence type="ECO:0000313" key="4">
    <source>
        <dbReference type="Proteomes" id="UP001189429"/>
    </source>
</evidence>
<evidence type="ECO:0000256" key="2">
    <source>
        <dbReference type="SAM" id="MobiDB-lite"/>
    </source>
</evidence>
<organism evidence="3 4">
    <name type="scientific">Prorocentrum cordatum</name>
    <dbReference type="NCBI Taxonomy" id="2364126"/>
    <lineage>
        <taxon>Eukaryota</taxon>
        <taxon>Sar</taxon>
        <taxon>Alveolata</taxon>
        <taxon>Dinophyceae</taxon>
        <taxon>Prorocentrales</taxon>
        <taxon>Prorocentraceae</taxon>
        <taxon>Prorocentrum</taxon>
    </lineage>
</organism>
<accession>A0ABN9VXU8</accession>